<dbReference type="SUPFAM" id="SSF102462">
    <property type="entry name" value="Peptidyl-tRNA hydrolase II"/>
    <property type="match status" value="1"/>
</dbReference>
<reference evidence="2" key="1">
    <citation type="submission" date="2022-05" db="EMBL/GenBank/DDBJ databases">
        <title>Genomic analysis of Brachybacterium sp. CBA3104.</title>
        <authorList>
            <person name="Roh S.W."/>
            <person name="Kim Y.B."/>
            <person name="Kim Y."/>
        </authorList>
    </citation>
    <scope>NUCLEOTIDE SEQUENCE</scope>
    <source>
        <strain evidence="2">CBA3104</strain>
    </source>
</reference>
<keyword evidence="2" id="KW-0378">Hydrolase</keyword>
<feature type="compositionally biased region" description="Low complexity" evidence="1">
    <location>
        <begin position="134"/>
        <end position="146"/>
    </location>
</feature>
<dbReference type="Proteomes" id="UP001055868">
    <property type="component" value="Chromosome"/>
</dbReference>
<name>A0ABY4NCI6_9MICO</name>
<accession>A0ABY4NCI6</accession>
<dbReference type="EMBL" id="CP097218">
    <property type="protein sequence ID" value="UQN31586.1"/>
    <property type="molecule type" value="Genomic_DNA"/>
</dbReference>
<keyword evidence="3" id="KW-1185">Reference proteome</keyword>
<evidence type="ECO:0000313" key="3">
    <source>
        <dbReference type="Proteomes" id="UP001055868"/>
    </source>
</evidence>
<dbReference type="RefSeq" id="WP_249481017.1">
    <property type="nucleotide sequence ID" value="NZ_CP097218.1"/>
</dbReference>
<evidence type="ECO:0000313" key="2">
    <source>
        <dbReference type="EMBL" id="UQN31586.1"/>
    </source>
</evidence>
<dbReference type="InterPro" id="IPR023476">
    <property type="entry name" value="Pep_tRNA_hydro_II_dom_sf"/>
</dbReference>
<feature type="region of interest" description="Disordered" evidence="1">
    <location>
        <begin position="123"/>
        <end position="146"/>
    </location>
</feature>
<evidence type="ECO:0000256" key="1">
    <source>
        <dbReference type="SAM" id="MobiDB-lite"/>
    </source>
</evidence>
<dbReference type="GO" id="GO:0016787">
    <property type="term" value="F:hydrolase activity"/>
    <property type="evidence" value="ECO:0007669"/>
    <property type="project" value="UniProtKB-KW"/>
</dbReference>
<gene>
    <name evidence="2" type="ORF">M4486_10045</name>
</gene>
<organism evidence="2 3">
    <name type="scientific">Brachybacterium kimchii</name>
    <dbReference type="NCBI Taxonomy" id="2942909"/>
    <lineage>
        <taxon>Bacteria</taxon>
        <taxon>Bacillati</taxon>
        <taxon>Actinomycetota</taxon>
        <taxon>Actinomycetes</taxon>
        <taxon>Micrococcales</taxon>
        <taxon>Dermabacteraceae</taxon>
        <taxon>Brachybacterium</taxon>
    </lineage>
</organism>
<protein>
    <submittedName>
        <fullName evidence="2">Peptidyl-tRNA hydrolase</fullName>
    </submittedName>
</protein>
<sequence>MTENVQRPDRPDHENPWAMQLVVHRVRADPAHHEDVVEAAAQAVVQLLDDERSRTGEWADQVEHWRAGWIRKVVRRADGARWDAVQSLPGITVAHGTAQVRAFVPGPLHPLPKELAKLQVGGTEFPRGDREDAPAPAAPATAPAASPPLVDVEITPLEEISTGKTAAQAGHAAQLLYERMGEEGRTDWRADDFRVHLLPADEAAWEDPGDAVRVIDAGLTEVDGPTETARAHRHRALGE</sequence>
<proteinExistence type="predicted"/>